<evidence type="ECO:0000256" key="10">
    <source>
        <dbReference type="HAMAP-Rule" id="MF_00042"/>
    </source>
</evidence>
<dbReference type="InterPro" id="IPR022892">
    <property type="entry name" value="RNaseHI"/>
</dbReference>
<dbReference type="SUPFAM" id="SSF53098">
    <property type="entry name" value="Ribonuclease H-like"/>
    <property type="match status" value="1"/>
</dbReference>
<evidence type="ECO:0000313" key="14">
    <source>
        <dbReference type="EMBL" id="OYN89194.1"/>
    </source>
</evidence>
<evidence type="ECO:0000256" key="6">
    <source>
        <dbReference type="ARBA" id="ARBA00022723"/>
    </source>
</evidence>
<dbReference type="PANTHER" id="PTHR10642:SF26">
    <property type="entry name" value="RIBONUCLEASE H1"/>
    <property type="match status" value="1"/>
</dbReference>
<keyword evidence="8 10" id="KW-0378">Hydrolase</keyword>
<feature type="binding site" evidence="10">
    <location>
        <position position="304"/>
    </location>
    <ligand>
        <name>Mg(2+)</name>
        <dbReference type="ChEBI" id="CHEBI:18420"/>
        <label>2</label>
    </ligand>
</feature>
<dbReference type="InterPro" id="IPR050092">
    <property type="entry name" value="RNase_H"/>
</dbReference>
<comment type="catalytic activity">
    <reaction evidence="1 10">
        <text>Endonucleolytic cleavage to 5'-phosphomonoester.</text>
        <dbReference type="EC" id="3.1.26.4"/>
    </reaction>
</comment>
<dbReference type="Gene3D" id="3.30.420.10">
    <property type="entry name" value="Ribonuclease H-like superfamily/Ribonuclease H"/>
    <property type="match status" value="1"/>
</dbReference>
<dbReference type="HAMAP" id="MF_00042">
    <property type="entry name" value="RNase_H"/>
    <property type="match status" value="1"/>
</dbReference>
<dbReference type="InterPro" id="IPR000182">
    <property type="entry name" value="GNAT_dom"/>
</dbReference>
<accession>A0A255ECA6</accession>
<feature type="region of interest" description="Disordered" evidence="11">
    <location>
        <begin position="312"/>
        <end position="347"/>
    </location>
</feature>
<evidence type="ECO:0000256" key="4">
    <source>
        <dbReference type="ARBA" id="ARBA00012180"/>
    </source>
</evidence>
<evidence type="ECO:0000256" key="3">
    <source>
        <dbReference type="ARBA" id="ARBA00011245"/>
    </source>
</evidence>
<dbReference type="EC" id="3.1.26.4" evidence="4 10"/>
<comment type="caution">
    <text evidence="14">The sequence shown here is derived from an EMBL/GenBank/DDBJ whole genome shotgun (WGS) entry which is preliminary data.</text>
</comment>
<protein>
    <recommendedName>
        <fullName evidence="4 10">Ribonuclease H</fullName>
        <shortName evidence="10">RNase H</shortName>
        <ecNumber evidence="4 10">3.1.26.4</ecNumber>
    </recommendedName>
</protein>
<proteinExistence type="inferred from homology"/>
<dbReference type="PROSITE" id="PS51186">
    <property type="entry name" value="GNAT"/>
    <property type="match status" value="1"/>
</dbReference>
<sequence>MADTIRHHILRGPRLSAQQLHDLLQLRCRVFILEQRIICDEIDGRDLEATTTHLWLSRDGEVVATLRMMEGPDGVRVGRVCTASAERGRGHATKLMSLALEVIGDRPSELHAQEPVIDFYRPFGYAPVGDIYLEEGVRHQTMVRPGAGSGTPAAPVAEAAVERRPSRRVAPEPVGPIVAAADGSALGNPGPAGWAWYIDDDCWASGGWKHATNNRGELQAVLDLLWQTAHVDRPLQVLCDSQYTINALTKWMPGWKRKGWRKKDGKAVLNRDILEQLDRALAGRDVSFSWVKGHAGHDLNEAADARARAAAMAYQQGRDPDPGPGFPDARPAPPVVSVSEADQGELF</sequence>
<evidence type="ECO:0000256" key="7">
    <source>
        <dbReference type="ARBA" id="ARBA00022759"/>
    </source>
</evidence>
<dbReference type="GO" id="GO:0004523">
    <property type="term" value="F:RNA-DNA hybrid ribonuclease activity"/>
    <property type="evidence" value="ECO:0007669"/>
    <property type="project" value="UniProtKB-UniRule"/>
</dbReference>
<comment type="subunit">
    <text evidence="3 10">Monomer.</text>
</comment>
<feature type="domain" description="N-acetyltransferase" evidence="13">
    <location>
        <begin position="10"/>
        <end position="147"/>
    </location>
</feature>
<gene>
    <name evidence="10" type="primary">rnhA</name>
    <name evidence="14" type="ORF">CGZ92_03030</name>
</gene>
<dbReference type="CDD" id="cd09278">
    <property type="entry name" value="RNase_HI_prokaryote_like"/>
    <property type="match status" value="1"/>
</dbReference>
<dbReference type="GO" id="GO:0005737">
    <property type="term" value="C:cytoplasm"/>
    <property type="evidence" value="ECO:0007669"/>
    <property type="project" value="UniProtKB-SubCell"/>
</dbReference>
<keyword evidence="9 10" id="KW-0460">Magnesium</keyword>
<keyword evidence="10" id="KW-0963">Cytoplasm</keyword>
<feature type="binding site" evidence="10">
    <location>
        <position position="182"/>
    </location>
    <ligand>
        <name>Mg(2+)</name>
        <dbReference type="ChEBI" id="CHEBI:18420"/>
        <label>2</label>
    </ligand>
</feature>
<dbReference type="EMBL" id="NMVI01000010">
    <property type="protein sequence ID" value="OYN89194.1"/>
    <property type="molecule type" value="Genomic_DNA"/>
</dbReference>
<keyword evidence="5 10" id="KW-0540">Nuclease</keyword>
<dbReference type="InterPro" id="IPR012337">
    <property type="entry name" value="RNaseH-like_sf"/>
</dbReference>
<dbReference type="PANTHER" id="PTHR10642">
    <property type="entry name" value="RIBONUCLEASE H1"/>
    <property type="match status" value="1"/>
</dbReference>
<dbReference type="AlphaFoldDB" id="A0A255ECA6"/>
<comment type="subcellular location">
    <subcellularLocation>
        <location evidence="10">Cytoplasm</location>
    </subcellularLocation>
</comment>
<evidence type="ECO:0000256" key="11">
    <source>
        <dbReference type="SAM" id="MobiDB-lite"/>
    </source>
</evidence>
<comment type="similarity">
    <text evidence="2 10">Belongs to the RNase H family.</text>
</comment>
<feature type="compositionally biased region" description="Pro residues" evidence="11">
    <location>
        <begin position="322"/>
        <end position="334"/>
    </location>
</feature>
<name>A0A255ECA6_9ACTN</name>
<dbReference type="GO" id="GO:0016747">
    <property type="term" value="F:acyltransferase activity, transferring groups other than amino-acyl groups"/>
    <property type="evidence" value="ECO:0007669"/>
    <property type="project" value="InterPro"/>
</dbReference>
<feature type="binding site" evidence="10">
    <location>
        <position position="182"/>
    </location>
    <ligand>
        <name>Mg(2+)</name>
        <dbReference type="ChEBI" id="CHEBI:18420"/>
        <label>1</label>
    </ligand>
</feature>
<feature type="binding site" evidence="10">
    <location>
        <position position="240"/>
    </location>
    <ligand>
        <name>Mg(2+)</name>
        <dbReference type="ChEBI" id="CHEBI:18420"/>
        <label>1</label>
    </ligand>
</feature>
<dbReference type="InterPro" id="IPR016181">
    <property type="entry name" value="Acyl_CoA_acyltransferase"/>
</dbReference>
<comment type="function">
    <text evidence="10">Endonuclease that specifically degrades the RNA of RNA-DNA hybrids.</text>
</comment>
<dbReference type="Pfam" id="PF00075">
    <property type="entry name" value="RNase_H"/>
    <property type="match status" value="1"/>
</dbReference>
<evidence type="ECO:0000313" key="15">
    <source>
        <dbReference type="Proteomes" id="UP000216533"/>
    </source>
</evidence>
<evidence type="ECO:0000259" key="13">
    <source>
        <dbReference type="PROSITE" id="PS51186"/>
    </source>
</evidence>
<dbReference type="GO" id="GO:0000287">
    <property type="term" value="F:magnesium ion binding"/>
    <property type="evidence" value="ECO:0007669"/>
    <property type="project" value="UniProtKB-UniRule"/>
</dbReference>
<dbReference type="GO" id="GO:0043137">
    <property type="term" value="P:DNA replication, removal of RNA primer"/>
    <property type="evidence" value="ECO:0007669"/>
    <property type="project" value="TreeGrafter"/>
</dbReference>
<dbReference type="Pfam" id="PF13673">
    <property type="entry name" value="Acetyltransf_10"/>
    <property type="match status" value="1"/>
</dbReference>
<dbReference type="PROSITE" id="PS50879">
    <property type="entry name" value="RNASE_H_1"/>
    <property type="match status" value="1"/>
</dbReference>
<dbReference type="SUPFAM" id="SSF55729">
    <property type="entry name" value="Acyl-CoA N-acyltransferases (Nat)"/>
    <property type="match status" value="1"/>
</dbReference>
<evidence type="ECO:0000259" key="12">
    <source>
        <dbReference type="PROSITE" id="PS50879"/>
    </source>
</evidence>
<reference evidence="14 15" key="1">
    <citation type="submission" date="2017-07" db="EMBL/GenBank/DDBJ databases">
        <title>Draft whole genome sequences of clinical Proprionibacteriaceae strains.</title>
        <authorList>
            <person name="Bernier A.-M."/>
            <person name="Bernard K."/>
            <person name="Domingo M.-C."/>
        </authorList>
    </citation>
    <scope>NUCLEOTIDE SEQUENCE [LARGE SCALE GENOMIC DNA]</scope>
    <source>
        <strain evidence="14 15">NML 160184</strain>
    </source>
</reference>
<feature type="domain" description="RNase H type-1" evidence="12">
    <location>
        <begin position="173"/>
        <end position="312"/>
    </location>
</feature>
<evidence type="ECO:0000256" key="1">
    <source>
        <dbReference type="ARBA" id="ARBA00000077"/>
    </source>
</evidence>
<dbReference type="Proteomes" id="UP000216533">
    <property type="component" value="Unassembled WGS sequence"/>
</dbReference>
<organism evidence="14 15">
    <name type="scientific">Parenemella sanctibonifatiensis</name>
    <dbReference type="NCBI Taxonomy" id="2016505"/>
    <lineage>
        <taxon>Bacteria</taxon>
        <taxon>Bacillati</taxon>
        <taxon>Actinomycetota</taxon>
        <taxon>Actinomycetes</taxon>
        <taxon>Propionibacteriales</taxon>
        <taxon>Propionibacteriaceae</taxon>
        <taxon>Parenemella</taxon>
    </lineage>
</organism>
<dbReference type="InterPro" id="IPR036397">
    <property type="entry name" value="RNaseH_sf"/>
</dbReference>
<evidence type="ECO:0000256" key="8">
    <source>
        <dbReference type="ARBA" id="ARBA00022801"/>
    </source>
</evidence>
<comment type="cofactor">
    <cofactor evidence="10">
        <name>Mg(2+)</name>
        <dbReference type="ChEBI" id="CHEBI:18420"/>
    </cofactor>
    <text evidence="10">Binds 1 Mg(2+) ion per subunit. May bind a second metal ion at a regulatory site, or after substrate binding.</text>
</comment>
<feature type="binding site" evidence="10">
    <location>
        <position position="217"/>
    </location>
    <ligand>
        <name>Mg(2+)</name>
        <dbReference type="ChEBI" id="CHEBI:18420"/>
        <label>1</label>
    </ligand>
</feature>
<evidence type="ECO:0000256" key="5">
    <source>
        <dbReference type="ARBA" id="ARBA00022722"/>
    </source>
</evidence>
<dbReference type="GO" id="GO:0003676">
    <property type="term" value="F:nucleic acid binding"/>
    <property type="evidence" value="ECO:0007669"/>
    <property type="project" value="InterPro"/>
</dbReference>
<keyword evidence="6 10" id="KW-0479">Metal-binding</keyword>
<dbReference type="Gene3D" id="3.40.630.30">
    <property type="match status" value="1"/>
</dbReference>
<dbReference type="InterPro" id="IPR002156">
    <property type="entry name" value="RNaseH_domain"/>
</dbReference>
<evidence type="ECO:0000256" key="9">
    <source>
        <dbReference type="ARBA" id="ARBA00022842"/>
    </source>
</evidence>
<keyword evidence="7 10" id="KW-0255">Endonuclease</keyword>
<evidence type="ECO:0000256" key="2">
    <source>
        <dbReference type="ARBA" id="ARBA00005300"/>
    </source>
</evidence>
<dbReference type="CDD" id="cd04301">
    <property type="entry name" value="NAT_SF"/>
    <property type="match status" value="1"/>
</dbReference>